<comment type="similarity">
    <text evidence="1">Belongs to the peptidase S45 family.</text>
</comment>
<dbReference type="Gene3D" id="2.30.120.10">
    <property type="match status" value="1"/>
</dbReference>
<reference evidence="4" key="1">
    <citation type="submission" date="2022-03" db="EMBL/GenBank/DDBJ databases">
        <title>De novo assembled genomes of Belliella spp. (Cyclobacteriaceae) strains.</title>
        <authorList>
            <person name="Szabo A."/>
            <person name="Korponai K."/>
            <person name="Felfoldi T."/>
        </authorList>
    </citation>
    <scope>NUCLEOTIDE SEQUENCE</scope>
    <source>
        <strain evidence="4">DSM 107340</strain>
    </source>
</reference>
<evidence type="ECO:0000313" key="4">
    <source>
        <dbReference type="EMBL" id="MCH7398354.1"/>
    </source>
</evidence>
<dbReference type="Gene3D" id="3.60.20.10">
    <property type="entry name" value="Glutamine Phosphoribosylpyrophosphate, subunit 1, domain 1"/>
    <property type="match status" value="1"/>
</dbReference>
<keyword evidence="5" id="KW-1185">Reference proteome</keyword>
<protein>
    <submittedName>
        <fullName evidence="4">Penicillin acylase family protein</fullName>
    </submittedName>
</protein>
<keyword evidence="3" id="KW-0865">Zymogen</keyword>
<dbReference type="SUPFAM" id="SSF56235">
    <property type="entry name" value="N-terminal nucleophile aminohydrolases (Ntn hydrolases)"/>
    <property type="match status" value="1"/>
</dbReference>
<comment type="caution">
    <text evidence="4">The sequence shown here is derived from an EMBL/GenBank/DDBJ whole genome shotgun (WGS) entry which is preliminary data.</text>
</comment>
<dbReference type="Proteomes" id="UP001165488">
    <property type="component" value="Unassembled WGS sequence"/>
</dbReference>
<keyword evidence="2" id="KW-0378">Hydrolase</keyword>
<evidence type="ECO:0000313" key="5">
    <source>
        <dbReference type="Proteomes" id="UP001165488"/>
    </source>
</evidence>
<dbReference type="Gene3D" id="1.10.1400.10">
    <property type="match status" value="1"/>
</dbReference>
<evidence type="ECO:0000256" key="3">
    <source>
        <dbReference type="ARBA" id="ARBA00023145"/>
    </source>
</evidence>
<dbReference type="InterPro" id="IPR043146">
    <property type="entry name" value="Penicillin_amidase_N_B-knob"/>
</dbReference>
<dbReference type="RefSeq" id="WP_241274868.1">
    <property type="nucleotide sequence ID" value="NZ_JAKZGS010000007.1"/>
</dbReference>
<evidence type="ECO:0000256" key="2">
    <source>
        <dbReference type="ARBA" id="ARBA00022801"/>
    </source>
</evidence>
<sequence length="809" mass="92399">MKYIGFALTLIITISLGVALSLQFGSVPPLGKLLDPNHGFWQNAYTEDQLAEDELTIEGLSAPVKIDYDEDLIPHIFAQNEEDLYRAQGYVTAKHRLWQMEFQTMAAAGRVSEIVGEIALDLDRMTRRKGLPFAAEQGLEFLEKNDPETFKLVNAYAAGVNQYINELSAAHLPIEYKILNYRPEEWSAYKSILLLKYMADMLVNDRDLEYTNLRNVLGEELMDKLFPLFPEENDPVIEADKSWDFEPMQVSIPDSISFPDEDVFVKTMIQPEPGIGSNNWAVSGSKTQSGKPILANDPHLGLNLPSLWYAMQLTTPNHSVKGATLPGALGVISGFNENIAWGVTNATRDTRDWYAIQFRREDRTEYLYNDQWIQSTFRIEEIKIKGQADYLDTIVYTHHGPIVYDKNFRSDRKDTNFALKWTAHMPSNEQRTFLLLNKGQNHQDYIGALDNYTSPAQNFVFASASGDIALKVQGRFPLKWENQGKFLMDGNDPKMEWKEFIPNEHNAATLNPSRGFVSSANQHSVDPSYPYYVFDNSFEHYRNRRLNHRLSVLTNIRIEDMMNLQFDNFNLHAAEALPAMLTLVQLDSAVILNDEKSTYISQLSNWDYHTNPDQTEPTLFDIWWKHLNKSIWQDLLELDQPIVLPNKYQTVRLLTKEPESTLFDLKATETIESAKFHVQASFDSMLLEVGRIREEKGEYNWASFKNTTVQHLVPNFKSFSHTGVHTGGGAGILNATSGRHGASWRMVVELGEEPQAFGIYPGGQSGNPGSRFYDNFLKKWANGEYIKFNLRKEEDKQNLLFSTTLKPQS</sequence>
<dbReference type="PANTHER" id="PTHR34218:SF4">
    <property type="entry name" value="ACYL-HOMOSERINE LACTONE ACYLASE QUIP"/>
    <property type="match status" value="1"/>
</dbReference>
<dbReference type="PANTHER" id="PTHR34218">
    <property type="entry name" value="PEPTIDASE S45 PENICILLIN AMIDASE"/>
    <property type="match status" value="1"/>
</dbReference>
<organism evidence="4 5">
    <name type="scientific">Belliella calami</name>
    <dbReference type="NCBI Taxonomy" id="2923436"/>
    <lineage>
        <taxon>Bacteria</taxon>
        <taxon>Pseudomonadati</taxon>
        <taxon>Bacteroidota</taxon>
        <taxon>Cytophagia</taxon>
        <taxon>Cytophagales</taxon>
        <taxon>Cyclobacteriaceae</taxon>
        <taxon>Belliella</taxon>
    </lineage>
</organism>
<dbReference type="Pfam" id="PF01804">
    <property type="entry name" value="Penicil_amidase"/>
    <property type="match status" value="1"/>
</dbReference>
<dbReference type="CDD" id="cd03747">
    <property type="entry name" value="Ntn_PGA_like"/>
    <property type="match status" value="1"/>
</dbReference>
<proteinExistence type="inferred from homology"/>
<dbReference type="Gene3D" id="1.10.439.10">
    <property type="entry name" value="Penicillin Amidohydrolase, domain 1"/>
    <property type="match status" value="1"/>
</dbReference>
<evidence type="ECO:0000256" key="1">
    <source>
        <dbReference type="ARBA" id="ARBA00006586"/>
    </source>
</evidence>
<dbReference type="EMBL" id="JAKZGS010000007">
    <property type="protein sequence ID" value="MCH7398354.1"/>
    <property type="molecule type" value="Genomic_DNA"/>
</dbReference>
<gene>
    <name evidence="4" type="ORF">MM236_10155</name>
</gene>
<name>A0ABS9UP03_9BACT</name>
<dbReference type="InterPro" id="IPR043147">
    <property type="entry name" value="Penicillin_amidase_A-knob"/>
</dbReference>
<dbReference type="PIRSF" id="PIRSF001227">
    <property type="entry name" value="Pen_acylase"/>
    <property type="match status" value="1"/>
</dbReference>
<dbReference type="InterPro" id="IPR014395">
    <property type="entry name" value="Pen/GL7ACA/AHL_acylase"/>
</dbReference>
<dbReference type="InterPro" id="IPR002692">
    <property type="entry name" value="S45"/>
</dbReference>
<dbReference type="InterPro" id="IPR029055">
    <property type="entry name" value="Ntn_hydrolases_N"/>
</dbReference>
<accession>A0ABS9UP03</accession>
<dbReference type="InterPro" id="IPR023343">
    <property type="entry name" value="Penicillin_amidase_dom1"/>
</dbReference>